<sequence length="259" mass="28544">MDPSSPTKPLPASTTQTNPPPSSSPLTTPPAATPEQPSSPPAATPKHPDNHHPSPRSPPSHLDPTILPNLWTCCACHRLQPLLHPGPSPIEPPSHSKFPLSRKPRTADVTADHDRCFSCGVRHCLRCTAHDSRGRNIYNFGGKNLRADRLVPTGEQRKFLIREQGRMVEGRDEGMDDVTRKGEDAEMESQIKEATEDFEAAREEVAKVKNWILAFWDAIRKQERATRMRRETEEAAAAAEGDKEEEEGDGTDDSGSGIL</sequence>
<evidence type="ECO:0000256" key="1">
    <source>
        <dbReference type="SAM" id="MobiDB-lite"/>
    </source>
</evidence>
<dbReference type="EMBL" id="JAUKUD010000001">
    <property type="protein sequence ID" value="KAK0752931.1"/>
    <property type="molecule type" value="Genomic_DNA"/>
</dbReference>
<feature type="region of interest" description="Disordered" evidence="1">
    <location>
        <begin position="224"/>
        <end position="259"/>
    </location>
</feature>
<gene>
    <name evidence="2" type="ORF">B0T18DRAFT_423573</name>
</gene>
<evidence type="ECO:0000313" key="3">
    <source>
        <dbReference type="Proteomes" id="UP001172155"/>
    </source>
</evidence>
<feature type="compositionally biased region" description="Pro residues" evidence="1">
    <location>
        <begin position="18"/>
        <end position="43"/>
    </location>
</feature>
<feature type="region of interest" description="Disordered" evidence="1">
    <location>
        <begin position="1"/>
        <end position="62"/>
    </location>
</feature>
<organism evidence="2 3">
    <name type="scientific">Schizothecium vesticola</name>
    <dbReference type="NCBI Taxonomy" id="314040"/>
    <lineage>
        <taxon>Eukaryota</taxon>
        <taxon>Fungi</taxon>
        <taxon>Dikarya</taxon>
        <taxon>Ascomycota</taxon>
        <taxon>Pezizomycotina</taxon>
        <taxon>Sordariomycetes</taxon>
        <taxon>Sordariomycetidae</taxon>
        <taxon>Sordariales</taxon>
        <taxon>Schizotheciaceae</taxon>
        <taxon>Schizothecium</taxon>
    </lineage>
</organism>
<name>A0AA40F907_9PEZI</name>
<accession>A0AA40F907</accession>
<proteinExistence type="predicted"/>
<feature type="compositionally biased region" description="Acidic residues" evidence="1">
    <location>
        <begin position="242"/>
        <end position="252"/>
    </location>
</feature>
<dbReference type="AlphaFoldDB" id="A0AA40F907"/>
<feature type="compositionally biased region" description="Basic and acidic residues" evidence="1">
    <location>
        <begin position="224"/>
        <end position="233"/>
    </location>
</feature>
<evidence type="ECO:0000313" key="2">
    <source>
        <dbReference type="EMBL" id="KAK0752931.1"/>
    </source>
</evidence>
<reference evidence="2" key="1">
    <citation type="submission" date="2023-06" db="EMBL/GenBank/DDBJ databases">
        <title>Genome-scale phylogeny and comparative genomics of the fungal order Sordariales.</title>
        <authorList>
            <consortium name="Lawrence Berkeley National Laboratory"/>
            <person name="Hensen N."/>
            <person name="Bonometti L."/>
            <person name="Westerberg I."/>
            <person name="Brannstrom I.O."/>
            <person name="Guillou S."/>
            <person name="Cros-Aarteil S."/>
            <person name="Calhoun S."/>
            <person name="Haridas S."/>
            <person name="Kuo A."/>
            <person name="Mondo S."/>
            <person name="Pangilinan J."/>
            <person name="Riley R."/>
            <person name="LaButti K."/>
            <person name="Andreopoulos B."/>
            <person name="Lipzen A."/>
            <person name="Chen C."/>
            <person name="Yanf M."/>
            <person name="Daum C."/>
            <person name="Ng V."/>
            <person name="Clum A."/>
            <person name="Steindorff A."/>
            <person name="Ohm R."/>
            <person name="Martin F."/>
            <person name="Silar P."/>
            <person name="Natvig D."/>
            <person name="Lalanne C."/>
            <person name="Gautier V."/>
            <person name="Ament-velasquez S.L."/>
            <person name="Kruys A."/>
            <person name="Hutchinson M.I."/>
            <person name="Powell A.J."/>
            <person name="Barry K."/>
            <person name="Miller A.N."/>
            <person name="Grigoriev I.V."/>
            <person name="Debuchy R."/>
            <person name="Gladieux P."/>
            <person name="Thoren M.H."/>
            <person name="Johannesson H."/>
        </authorList>
    </citation>
    <scope>NUCLEOTIDE SEQUENCE</scope>
    <source>
        <strain evidence="2">SMH3187-1</strain>
    </source>
</reference>
<keyword evidence="3" id="KW-1185">Reference proteome</keyword>
<comment type="caution">
    <text evidence="2">The sequence shown here is derived from an EMBL/GenBank/DDBJ whole genome shotgun (WGS) entry which is preliminary data.</text>
</comment>
<dbReference type="Proteomes" id="UP001172155">
    <property type="component" value="Unassembled WGS sequence"/>
</dbReference>
<protein>
    <submittedName>
        <fullName evidence="2">Uncharacterized protein</fullName>
    </submittedName>
</protein>